<dbReference type="GO" id="GO:0044877">
    <property type="term" value="F:protein-containing complex binding"/>
    <property type="evidence" value="ECO:0007669"/>
    <property type="project" value="TreeGrafter"/>
</dbReference>
<proteinExistence type="predicted"/>
<evidence type="ECO:0000259" key="2">
    <source>
        <dbReference type="Pfam" id="PF01370"/>
    </source>
</evidence>
<dbReference type="Proteomes" id="UP001190700">
    <property type="component" value="Unassembled WGS sequence"/>
</dbReference>
<dbReference type="PANTHER" id="PTHR12126">
    <property type="entry name" value="NADH-UBIQUINONE OXIDOREDUCTASE 39 KDA SUBUNIT-RELATED"/>
    <property type="match status" value="1"/>
</dbReference>
<dbReference type="AlphaFoldDB" id="A0AAE0L8R7"/>
<name>A0AAE0L8R7_9CHLO</name>
<dbReference type="GO" id="GO:0005739">
    <property type="term" value="C:mitochondrion"/>
    <property type="evidence" value="ECO:0007669"/>
    <property type="project" value="TreeGrafter"/>
</dbReference>
<feature type="region of interest" description="Disordered" evidence="1">
    <location>
        <begin position="25"/>
        <end position="48"/>
    </location>
</feature>
<organism evidence="3 4">
    <name type="scientific">Cymbomonas tetramitiformis</name>
    <dbReference type="NCBI Taxonomy" id="36881"/>
    <lineage>
        <taxon>Eukaryota</taxon>
        <taxon>Viridiplantae</taxon>
        <taxon>Chlorophyta</taxon>
        <taxon>Pyramimonadophyceae</taxon>
        <taxon>Pyramimonadales</taxon>
        <taxon>Pyramimonadaceae</taxon>
        <taxon>Cymbomonas</taxon>
    </lineage>
</organism>
<reference evidence="3 4" key="1">
    <citation type="journal article" date="2015" name="Genome Biol. Evol.">
        <title>Comparative Genomics of a Bacterivorous Green Alga Reveals Evolutionary Causalities and Consequences of Phago-Mixotrophic Mode of Nutrition.</title>
        <authorList>
            <person name="Burns J.A."/>
            <person name="Paasch A."/>
            <person name="Narechania A."/>
            <person name="Kim E."/>
        </authorList>
    </citation>
    <scope>NUCLEOTIDE SEQUENCE [LARGE SCALE GENOMIC DNA]</scope>
    <source>
        <strain evidence="3 4">PLY_AMNH</strain>
    </source>
</reference>
<dbReference type="Gene3D" id="3.40.50.720">
    <property type="entry name" value="NAD(P)-binding Rossmann-like Domain"/>
    <property type="match status" value="1"/>
</dbReference>
<gene>
    <name evidence="3" type="ORF">CYMTET_15673</name>
</gene>
<dbReference type="SUPFAM" id="SSF51735">
    <property type="entry name" value="NAD(P)-binding Rossmann-fold domains"/>
    <property type="match status" value="1"/>
</dbReference>
<dbReference type="EMBL" id="LGRX02006676">
    <property type="protein sequence ID" value="KAK3276243.1"/>
    <property type="molecule type" value="Genomic_DNA"/>
</dbReference>
<dbReference type="InterPro" id="IPR036291">
    <property type="entry name" value="NAD(P)-bd_dom_sf"/>
</dbReference>
<evidence type="ECO:0000256" key="1">
    <source>
        <dbReference type="SAM" id="MobiDB-lite"/>
    </source>
</evidence>
<feature type="compositionally biased region" description="Basic and acidic residues" evidence="1">
    <location>
        <begin position="37"/>
        <end position="48"/>
    </location>
</feature>
<sequence length="348" mass="37124">MTTMIGSVCIARYAACSAPCARRAKGQGSGLLKHNRHSEEKPWRKSSSEIHNSFNGVELSRTHSPKKTFHHRWRALAPKCAASQSPKKKILVLGGTGFVGSKICELAIKEGYEVVSISRRGAPRDSQNATMGIRTGSIQQVKLLATVDWRQGDVVEDPSVVARVLEEGGFDAVVHAIGMLLASDLNKVASGSGSVPSPGSTYDQVTRQTAFAAVSAFAEASTSMPSPPPFVFVSAAEAGWSWKAPVAWLEEYLIAKRAVEAELLDNGAKGALRPIILRPSLVWTPERAPSIPPVAAFYLGNLLGIPGVDRPVMVDVLAGAALQAISDSEVEGIQDFRGMESLARARGQ</sequence>
<comment type="caution">
    <text evidence="3">The sequence shown here is derived from an EMBL/GenBank/DDBJ whole genome shotgun (WGS) entry which is preliminary data.</text>
</comment>
<feature type="domain" description="NAD-dependent epimerase/dehydratase" evidence="2">
    <location>
        <begin position="90"/>
        <end position="286"/>
    </location>
</feature>
<dbReference type="Pfam" id="PF01370">
    <property type="entry name" value="Epimerase"/>
    <property type="match status" value="1"/>
</dbReference>
<dbReference type="InterPro" id="IPR051207">
    <property type="entry name" value="ComplexI_NDUFA9_subunit"/>
</dbReference>
<dbReference type="PANTHER" id="PTHR12126:SF15">
    <property type="entry name" value="NAD(P)-BINDING DOMAIN-CONTAINING PROTEIN"/>
    <property type="match status" value="1"/>
</dbReference>
<dbReference type="InterPro" id="IPR001509">
    <property type="entry name" value="Epimerase_deHydtase"/>
</dbReference>
<accession>A0AAE0L8R7</accession>
<protein>
    <recommendedName>
        <fullName evidence="2">NAD-dependent epimerase/dehydratase domain-containing protein</fullName>
    </recommendedName>
</protein>
<evidence type="ECO:0000313" key="3">
    <source>
        <dbReference type="EMBL" id="KAK3276243.1"/>
    </source>
</evidence>
<evidence type="ECO:0000313" key="4">
    <source>
        <dbReference type="Proteomes" id="UP001190700"/>
    </source>
</evidence>
<keyword evidence="4" id="KW-1185">Reference proteome</keyword>